<evidence type="ECO:0000313" key="2">
    <source>
        <dbReference type="Proteomes" id="UP000297031"/>
    </source>
</evidence>
<accession>A0A4P7VHR0</accession>
<gene>
    <name evidence="1" type="ORF">E7746_06250</name>
</gene>
<dbReference type="AlphaFoldDB" id="A0A4P7VHR0"/>
<dbReference type="EMBL" id="CP039393">
    <property type="protein sequence ID" value="QCD35523.1"/>
    <property type="molecule type" value="Genomic_DNA"/>
</dbReference>
<dbReference type="RefSeq" id="WP_016278664.1">
    <property type="nucleotide sequence ID" value="NZ_CP039393.1"/>
</dbReference>
<dbReference type="Proteomes" id="UP000297031">
    <property type="component" value="Chromosome"/>
</dbReference>
<name>A0A4P7VHR0_9BACT</name>
<reference evidence="1 2" key="1">
    <citation type="submission" date="2019-02" db="EMBL/GenBank/DDBJ databases">
        <title>Isolation and identification of novel species under the genus Muribaculum.</title>
        <authorList>
            <person name="Miyake S."/>
            <person name="Ding Y."/>
            <person name="Low A."/>
            <person name="Soh M."/>
            <person name="Seedorf H."/>
        </authorList>
    </citation>
    <scope>NUCLEOTIDE SEQUENCE [LARGE SCALE GENOMIC DNA]</scope>
    <source>
        <strain evidence="1 2">TLL-A4</strain>
    </source>
</reference>
<evidence type="ECO:0000313" key="1">
    <source>
        <dbReference type="EMBL" id="QCD35523.1"/>
    </source>
</evidence>
<dbReference type="GeneID" id="82152557"/>
<sequence length="106" mass="12215">MENYNGIAISNNDKEFVVAFDNFVNGKMQSATNTGKALATIHRYLQSQAFKVCVAYIRQLAVNYRTGYYDERNETTARRAAMMYDTLMNGDEIYDPEYKELKDKSV</sequence>
<dbReference type="KEGG" id="mgod:E7746_06250"/>
<keyword evidence="2" id="KW-1185">Reference proteome</keyword>
<dbReference type="OrthoDB" id="1072656at2"/>
<organism evidence="1 2">
    <name type="scientific">Muribaculum gordoncarteri</name>
    <dbReference type="NCBI Taxonomy" id="2530390"/>
    <lineage>
        <taxon>Bacteria</taxon>
        <taxon>Pseudomonadati</taxon>
        <taxon>Bacteroidota</taxon>
        <taxon>Bacteroidia</taxon>
        <taxon>Bacteroidales</taxon>
        <taxon>Muribaculaceae</taxon>
        <taxon>Muribaculum</taxon>
    </lineage>
</organism>
<protein>
    <submittedName>
        <fullName evidence="1">Sulfide:quinone reductase</fullName>
    </submittedName>
</protein>
<proteinExistence type="predicted"/>